<comment type="caution">
    <text evidence="9">The sequence shown here is derived from an EMBL/GenBank/DDBJ whole genome shotgun (WGS) entry which is preliminary data.</text>
</comment>
<accession>A0ABW7ZXY8</accession>
<evidence type="ECO:0000256" key="7">
    <source>
        <dbReference type="ARBA" id="ARBA00038093"/>
    </source>
</evidence>
<dbReference type="InterPro" id="IPR050556">
    <property type="entry name" value="Type_II_TA_system_RNase"/>
</dbReference>
<dbReference type="InterPro" id="IPR002716">
    <property type="entry name" value="PIN_dom"/>
</dbReference>
<feature type="domain" description="PIN" evidence="8">
    <location>
        <begin position="13"/>
        <end position="131"/>
    </location>
</feature>
<evidence type="ECO:0000256" key="3">
    <source>
        <dbReference type="ARBA" id="ARBA00022722"/>
    </source>
</evidence>
<keyword evidence="6" id="KW-0460">Magnesium</keyword>
<name>A0ABW7ZXY8_9ACTN</name>
<comment type="similarity">
    <text evidence="7">Belongs to the PINc/VapC protein family.</text>
</comment>
<evidence type="ECO:0000256" key="2">
    <source>
        <dbReference type="ARBA" id="ARBA00022649"/>
    </source>
</evidence>
<keyword evidence="3" id="KW-0540">Nuclease</keyword>
<sequence length="143" mass="16424">MLRAVHSADEITLVDSCVLLDIFTEDPHWADWSGKELERASDTGRVVINPIIYAEVTPRFPSIEELEETLPHEEFGRENLPYEAAFLAGQAFNAYKRRGGQKRAPLPDFYIGAHAAIRSYRLLTRDARRFRTYFPKIQLVCPD</sequence>
<dbReference type="Pfam" id="PF01850">
    <property type="entry name" value="PIN"/>
    <property type="match status" value="1"/>
</dbReference>
<dbReference type="Gene3D" id="3.40.50.1010">
    <property type="entry name" value="5'-nuclease"/>
    <property type="match status" value="1"/>
</dbReference>
<dbReference type="PANTHER" id="PTHR33653:SF1">
    <property type="entry name" value="RIBONUCLEASE VAPC2"/>
    <property type="match status" value="1"/>
</dbReference>
<dbReference type="InterPro" id="IPR029060">
    <property type="entry name" value="PIN-like_dom_sf"/>
</dbReference>
<evidence type="ECO:0000256" key="6">
    <source>
        <dbReference type="ARBA" id="ARBA00022842"/>
    </source>
</evidence>
<evidence type="ECO:0000256" key="5">
    <source>
        <dbReference type="ARBA" id="ARBA00022801"/>
    </source>
</evidence>
<evidence type="ECO:0000313" key="10">
    <source>
        <dbReference type="Proteomes" id="UP001612928"/>
    </source>
</evidence>
<evidence type="ECO:0000313" key="9">
    <source>
        <dbReference type="EMBL" id="MFI7439033.1"/>
    </source>
</evidence>
<reference evidence="9 10" key="1">
    <citation type="submission" date="2024-10" db="EMBL/GenBank/DDBJ databases">
        <title>The Natural Products Discovery Center: Release of the First 8490 Sequenced Strains for Exploring Actinobacteria Biosynthetic Diversity.</title>
        <authorList>
            <person name="Kalkreuter E."/>
            <person name="Kautsar S.A."/>
            <person name="Yang D."/>
            <person name="Bader C.D."/>
            <person name="Teijaro C.N."/>
            <person name="Fluegel L."/>
            <person name="Davis C.M."/>
            <person name="Simpson J.R."/>
            <person name="Lauterbach L."/>
            <person name="Steele A.D."/>
            <person name="Gui C."/>
            <person name="Meng S."/>
            <person name="Li G."/>
            <person name="Viehrig K."/>
            <person name="Ye F."/>
            <person name="Su P."/>
            <person name="Kiefer A.F."/>
            <person name="Nichols A."/>
            <person name="Cepeda A.J."/>
            <person name="Yan W."/>
            <person name="Fan B."/>
            <person name="Jiang Y."/>
            <person name="Adhikari A."/>
            <person name="Zheng C.-J."/>
            <person name="Schuster L."/>
            <person name="Cowan T.M."/>
            <person name="Smanski M.J."/>
            <person name="Chevrette M.G."/>
            <person name="De Carvalho L.P.S."/>
            <person name="Shen B."/>
        </authorList>
    </citation>
    <scope>NUCLEOTIDE SEQUENCE [LARGE SCALE GENOMIC DNA]</scope>
    <source>
        <strain evidence="9 10">NPDC049503</strain>
    </source>
</reference>
<organism evidence="9 10">
    <name type="scientific">Nonomuraea indica</name>
    <dbReference type="NCBI Taxonomy" id="1581193"/>
    <lineage>
        <taxon>Bacteria</taxon>
        <taxon>Bacillati</taxon>
        <taxon>Actinomycetota</taxon>
        <taxon>Actinomycetes</taxon>
        <taxon>Streptosporangiales</taxon>
        <taxon>Streptosporangiaceae</taxon>
        <taxon>Nonomuraea</taxon>
    </lineage>
</organism>
<keyword evidence="5" id="KW-0378">Hydrolase</keyword>
<evidence type="ECO:0000256" key="1">
    <source>
        <dbReference type="ARBA" id="ARBA00001946"/>
    </source>
</evidence>
<evidence type="ECO:0000256" key="4">
    <source>
        <dbReference type="ARBA" id="ARBA00022723"/>
    </source>
</evidence>
<proteinExistence type="inferred from homology"/>
<dbReference type="EMBL" id="JBITMB010000001">
    <property type="protein sequence ID" value="MFI7439033.1"/>
    <property type="molecule type" value="Genomic_DNA"/>
</dbReference>
<dbReference type="RefSeq" id="WP_397018561.1">
    <property type="nucleotide sequence ID" value="NZ_JBITMB010000001.1"/>
</dbReference>
<dbReference type="SUPFAM" id="SSF88723">
    <property type="entry name" value="PIN domain-like"/>
    <property type="match status" value="1"/>
</dbReference>
<dbReference type="PANTHER" id="PTHR33653">
    <property type="entry name" value="RIBONUCLEASE VAPC2"/>
    <property type="match status" value="1"/>
</dbReference>
<dbReference type="Proteomes" id="UP001612928">
    <property type="component" value="Unassembled WGS sequence"/>
</dbReference>
<keyword evidence="4" id="KW-0479">Metal-binding</keyword>
<dbReference type="CDD" id="cd09854">
    <property type="entry name" value="PIN_VapC-like"/>
    <property type="match status" value="1"/>
</dbReference>
<comment type="cofactor">
    <cofactor evidence="1">
        <name>Mg(2+)</name>
        <dbReference type="ChEBI" id="CHEBI:18420"/>
    </cofactor>
</comment>
<gene>
    <name evidence="9" type="ORF">ACIBP5_03605</name>
</gene>
<keyword evidence="10" id="KW-1185">Reference proteome</keyword>
<evidence type="ECO:0000259" key="8">
    <source>
        <dbReference type="Pfam" id="PF01850"/>
    </source>
</evidence>
<protein>
    <submittedName>
        <fullName evidence="9">Type II toxin-antitoxin system VapC family toxin</fullName>
    </submittedName>
</protein>
<keyword evidence="2" id="KW-1277">Toxin-antitoxin system</keyword>